<keyword evidence="2" id="KW-0808">Transferase</keyword>
<keyword evidence="3" id="KW-0949">S-adenosyl-L-methionine</keyword>
<evidence type="ECO:0000259" key="4">
    <source>
        <dbReference type="Pfam" id="PF13649"/>
    </source>
</evidence>
<dbReference type="Gene3D" id="2.20.25.110">
    <property type="entry name" value="S-adenosyl-L-methionine-dependent methyltransferases"/>
    <property type="match status" value="1"/>
</dbReference>
<protein>
    <submittedName>
        <fullName evidence="5">Class I SAM-dependent methyltransferase</fullName>
    </submittedName>
</protein>
<dbReference type="InterPro" id="IPR029063">
    <property type="entry name" value="SAM-dependent_MTases_sf"/>
</dbReference>
<evidence type="ECO:0000313" key="5">
    <source>
        <dbReference type="EMBL" id="MBK6971748.1"/>
    </source>
</evidence>
<dbReference type="CDD" id="cd02440">
    <property type="entry name" value="AdoMet_MTases"/>
    <property type="match status" value="1"/>
</dbReference>
<dbReference type="Gene3D" id="3.40.50.150">
    <property type="entry name" value="Vaccinia Virus protein VP39"/>
    <property type="match status" value="1"/>
</dbReference>
<proteinExistence type="predicted"/>
<evidence type="ECO:0000256" key="1">
    <source>
        <dbReference type="ARBA" id="ARBA00022603"/>
    </source>
</evidence>
<evidence type="ECO:0000256" key="2">
    <source>
        <dbReference type="ARBA" id="ARBA00022679"/>
    </source>
</evidence>
<dbReference type="SUPFAM" id="SSF53335">
    <property type="entry name" value="S-adenosyl-L-methionine-dependent methyltransferases"/>
    <property type="match status" value="1"/>
</dbReference>
<dbReference type="GO" id="GO:0032259">
    <property type="term" value="P:methylation"/>
    <property type="evidence" value="ECO:0007669"/>
    <property type="project" value="UniProtKB-KW"/>
</dbReference>
<dbReference type="GO" id="GO:0008168">
    <property type="term" value="F:methyltransferase activity"/>
    <property type="evidence" value="ECO:0007669"/>
    <property type="project" value="UniProtKB-KW"/>
</dbReference>
<evidence type="ECO:0000313" key="6">
    <source>
        <dbReference type="Proteomes" id="UP000807785"/>
    </source>
</evidence>
<comment type="caution">
    <text evidence="5">The sequence shown here is derived from an EMBL/GenBank/DDBJ whole genome shotgun (WGS) entry which is preliminary data.</text>
</comment>
<organism evidence="5 6">
    <name type="scientific">Candidatus Methylophosphatis roskildensis</name>
    <dbReference type="NCBI Taxonomy" id="2899263"/>
    <lineage>
        <taxon>Bacteria</taxon>
        <taxon>Pseudomonadati</taxon>
        <taxon>Pseudomonadota</taxon>
        <taxon>Betaproteobacteria</taxon>
        <taxon>Nitrosomonadales</taxon>
        <taxon>Sterolibacteriaceae</taxon>
        <taxon>Candidatus Methylophosphatis</taxon>
    </lineage>
</organism>
<name>A0A9D7E149_9PROT</name>
<sequence length="264" mass="29109">MNESDAPSPSYRDTEWWREHFAGSMLDLWRAIVPPEQAAADADFLLTHGGVRPGSRVLDLPCGEGRVAIELAARGVRATGVDISPGQIEAARRNAAARGVDVEWLVADMRAVPWAAAFGAAFCWGDSFGYMDDAGNRDFLAAAHRVLIPGGRWAMEMQMLAEVLLPRLQPRVSGRAGEFRVEVRRRYDAQSGRLAVEYELARGSLRETRQASYRIHTIDELRALLERAGFRVDRLSARNGSDFGPAADRLRVLCTALPAARPHS</sequence>
<dbReference type="InterPro" id="IPR041698">
    <property type="entry name" value="Methyltransf_25"/>
</dbReference>
<dbReference type="PANTHER" id="PTHR43464:SF19">
    <property type="entry name" value="UBIQUINONE BIOSYNTHESIS O-METHYLTRANSFERASE, MITOCHONDRIAL"/>
    <property type="match status" value="1"/>
</dbReference>
<dbReference type="Pfam" id="PF13649">
    <property type="entry name" value="Methyltransf_25"/>
    <property type="match status" value="1"/>
</dbReference>
<dbReference type="EMBL" id="JADJEV010000001">
    <property type="protein sequence ID" value="MBK6971748.1"/>
    <property type="molecule type" value="Genomic_DNA"/>
</dbReference>
<accession>A0A9D7E149</accession>
<dbReference type="Proteomes" id="UP000807785">
    <property type="component" value="Unassembled WGS sequence"/>
</dbReference>
<dbReference type="PANTHER" id="PTHR43464">
    <property type="entry name" value="METHYLTRANSFERASE"/>
    <property type="match status" value="1"/>
</dbReference>
<evidence type="ECO:0000256" key="3">
    <source>
        <dbReference type="ARBA" id="ARBA00022691"/>
    </source>
</evidence>
<dbReference type="AlphaFoldDB" id="A0A9D7E149"/>
<feature type="domain" description="Methyltransferase" evidence="4">
    <location>
        <begin position="57"/>
        <end position="151"/>
    </location>
</feature>
<keyword evidence="1 5" id="KW-0489">Methyltransferase</keyword>
<reference evidence="5" key="1">
    <citation type="submission" date="2020-10" db="EMBL/GenBank/DDBJ databases">
        <title>Connecting structure to function with the recovery of over 1000 high-quality activated sludge metagenome-assembled genomes encoding full-length rRNA genes using long-read sequencing.</title>
        <authorList>
            <person name="Singleton C.M."/>
            <person name="Petriglieri F."/>
            <person name="Kristensen J.M."/>
            <person name="Kirkegaard R.H."/>
            <person name="Michaelsen T.Y."/>
            <person name="Andersen M.H."/>
            <person name="Karst S.M."/>
            <person name="Dueholm M.S."/>
            <person name="Nielsen P.H."/>
            <person name="Albertsen M."/>
        </authorList>
    </citation>
    <scope>NUCLEOTIDE SEQUENCE</scope>
    <source>
        <strain evidence="5">Bjer_18-Q3-R1-45_BAT3C.347</strain>
    </source>
</reference>
<gene>
    <name evidence="5" type="ORF">IPH26_01890</name>
</gene>